<feature type="compositionally biased region" description="Polar residues" evidence="1">
    <location>
        <begin position="1"/>
        <end position="11"/>
    </location>
</feature>
<accession>A0A367J1C4</accession>
<protein>
    <submittedName>
        <fullName evidence="2">Uncharacterized protein</fullName>
    </submittedName>
</protein>
<gene>
    <name evidence="2" type="ORF">CU097_000786</name>
</gene>
<reference evidence="2 3" key="1">
    <citation type="journal article" date="2018" name="G3 (Bethesda)">
        <title>Phylogenetic and Phylogenomic Definition of Rhizopus Species.</title>
        <authorList>
            <person name="Gryganskyi A.P."/>
            <person name="Golan J."/>
            <person name="Dolatabadi S."/>
            <person name="Mondo S."/>
            <person name="Robb S."/>
            <person name="Idnurm A."/>
            <person name="Muszewska A."/>
            <person name="Steczkiewicz K."/>
            <person name="Masonjones S."/>
            <person name="Liao H.L."/>
            <person name="Gajdeczka M.T."/>
            <person name="Anike F."/>
            <person name="Vuek A."/>
            <person name="Anishchenko I.M."/>
            <person name="Voigt K."/>
            <person name="de Hoog G.S."/>
            <person name="Smith M.E."/>
            <person name="Heitman J."/>
            <person name="Vilgalys R."/>
            <person name="Stajich J.E."/>
        </authorList>
    </citation>
    <scope>NUCLEOTIDE SEQUENCE [LARGE SCALE GENOMIC DNA]</scope>
    <source>
        <strain evidence="2 3">CBS 357.93</strain>
    </source>
</reference>
<sequence length="512" mass="56336">TNVNDSWNTTGAAADDGWNATSNTTNDAWNTATTTTEHPVVDEWSTPVDTNESTMKDTSKELESSHKEPEVNKEEDKSALNRLHNQEEPVVLPKSSDIASLDVKFGSLNVDDDQPEILKKETNSTAATANEPAAESKPTTASAVASNTIPSTTSGAAANAATTHDANFAQSSYLKQQETTITTTVPQQQQQQQPFGMDHLTSAYSSYLPSQPPTGVSGFGMNPMGNLPDYGIYGTEAQRAAAAMGYYDPTAFSHHSPSVTSASPYQARDKYSQDTTGQAGAQSQTLPQQMYPTNLPYYQYYYMHNQYNAYQQSAYGQPFMNKSMYPNMYQHTTAAGKPTTAAAAAAATVQSPYNSPYGQQSQLYNQAMSGYDDLGLSDYQKSMYVQPQLQGFLGHLNHHQQQQSSAQGAQQTQPTQKADMTSAARTAASNAASQQQQTPASQQQQTQLPQQQQQQQLHQQHPYAGTNNFFGQPQMFSYQQYPQYQQHMTQGHPQQQTQSTVTNRQQQQYWSQ</sequence>
<feature type="region of interest" description="Disordered" evidence="1">
    <location>
        <begin position="397"/>
        <end position="512"/>
    </location>
</feature>
<dbReference type="STRING" id="86630.A0A367J1C4"/>
<feature type="compositionally biased region" description="Low complexity" evidence="1">
    <location>
        <begin position="432"/>
        <end position="461"/>
    </location>
</feature>
<feature type="compositionally biased region" description="Low complexity" evidence="1">
    <location>
        <begin position="472"/>
        <end position="498"/>
    </location>
</feature>
<evidence type="ECO:0000313" key="2">
    <source>
        <dbReference type="EMBL" id="RCH83743.1"/>
    </source>
</evidence>
<evidence type="ECO:0000313" key="3">
    <source>
        <dbReference type="Proteomes" id="UP000252139"/>
    </source>
</evidence>
<feature type="region of interest" description="Disordered" evidence="1">
    <location>
        <begin position="1"/>
        <end position="78"/>
    </location>
</feature>
<dbReference type="OrthoDB" id="5396806at2759"/>
<feature type="compositionally biased region" description="Low complexity" evidence="1">
    <location>
        <begin position="397"/>
        <end position="416"/>
    </location>
</feature>
<feature type="non-terminal residue" evidence="2">
    <location>
        <position position="1"/>
    </location>
</feature>
<feature type="compositionally biased region" description="Basic and acidic residues" evidence="1">
    <location>
        <begin position="54"/>
        <end position="78"/>
    </location>
</feature>
<proteinExistence type="predicted"/>
<evidence type="ECO:0000256" key="1">
    <source>
        <dbReference type="SAM" id="MobiDB-lite"/>
    </source>
</evidence>
<name>A0A367J1C4_RHIAZ</name>
<feature type="compositionally biased region" description="Polar residues" evidence="1">
    <location>
        <begin position="273"/>
        <end position="285"/>
    </location>
</feature>
<feature type="region of interest" description="Disordered" evidence="1">
    <location>
        <begin position="121"/>
        <end position="147"/>
    </location>
</feature>
<feature type="compositionally biased region" description="Polar residues" evidence="1">
    <location>
        <begin position="499"/>
        <end position="512"/>
    </location>
</feature>
<keyword evidence="3" id="KW-1185">Reference proteome</keyword>
<organism evidence="2 3">
    <name type="scientific">Rhizopus azygosporus</name>
    <name type="common">Rhizopus microsporus var. azygosporus</name>
    <dbReference type="NCBI Taxonomy" id="86630"/>
    <lineage>
        <taxon>Eukaryota</taxon>
        <taxon>Fungi</taxon>
        <taxon>Fungi incertae sedis</taxon>
        <taxon>Mucoromycota</taxon>
        <taxon>Mucoromycotina</taxon>
        <taxon>Mucoromycetes</taxon>
        <taxon>Mucorales</taxon>
        <taxon>Mucorineae</taxon>
        <taxon>Rhizopodaceae</taxon>
        <taxon>Rhizopus</taxon>
    </lineage>
</organism>
<feature type="region of interest" description="Disordered" evidence="1">
    <location>
        <begin position="257"/>
        <end position="285"/>
    </location>
</feature>
<dbReference type="Proteomes" id="UP000252139">
    <property type="component" value="Unassembled WGS sequence"/>
</dbReference>
<feature type="compositionally biased region" description="Polar residues" evidence="1">
    <location>
        <begin position="137"/>
        <end position="147"/>
    </location>
</feature>
<dbReference type="AlphaFoldDB" id="A0A367J1C4"/>
<dbReference type="EMBL" id="PJQL01002569">
    <property type="protein sequence ID" value="RCH83743.1"/>
    <property type="molecule type" value="Genomic_DNA"/>
</dbReference>
<comment type="caution">
    <text evidence="2">The sequence shown here is derived from an EMBL/GenBank/DDBJ whole genome shotgun (WGS) entry which is preliminary data.</text>
</comment>
<feature type="compositionally biased region" description="Low complexity" evidence="1">
    <location>
        <begin position="19"/>
        <end position="36"/>
    </location>
</feature>